<sequence length="171" mass="18662">MTENHRFPFFPKFIATSFGAGYWPWGPGTAGAVVGLVLWLPLALTGHVTGTFLATLGLIVVFTVLGIWSAGIAENYWGPDPSRVVMDETVGQWITMLPLSVFAATPRPLESGSFWLWAFVSLVLFRFFDIVKPLGVRKMEDLPGGTGIMADDILAGIYGAVILALLMYMFT</sequence>
<evidence type="ECO:0000313" key="4">
    <source>
        <dbReference type="Proteomes" id="UP000297149"/>
    </source>
</evidence>
<keyword evidence="1" id="KW-1133">Transmembrane helix</keyword>
<dbReference type="SUPFAM" id="SSF101307">
    <property type="entry name" value="YutG-like"/>
    <property type="match status" value="1"/>
</dbReference>
<feature type="transmembrane region" description="Helical" evidence="1">
    <location>
        <begin position="114"/>
        <end position="131"/>
    </location>
</feature>
<dbReference type="AlphaFoldDB" id="A0A4P7W1M9"/>
<feature type="transmembrane region" description="Helical" evidence="1">
    <location>
        <begin position="152"/>
        <end position="170"/>
    </location>
</feature>
<dbReference type="GO" id="GO:0008962">
    <property type="term" value="F:phosphatidylglycerophosphatase activity"/>
    <property type="evidence" value="ECO:0007669"/>
    <property type="project" value="InterPro"/>
</dbReference>
<dbReference type="Proteomes" id="UP000297149">
    <property type="component" value="Chromosome"/>
</dbReference>
<dbReference type="KEGG" id="ddb:E7747_05105"/>
<reference evidence="4" key="1">
    <citation type="submission" date="2019-02" db="EMBL/GenBank/DDBJ databases">
        <title>Isolation and identification of novel species under the genus Muribaculum.</title>
        <authorList>
            <person name="Miyake S."/>
            <person name="Ding Y."/>
            <person name="Low A."/>
            <person name="Soh M."/>
            <person name="Seedorf H."/>
        </authorList>
    </citation>
    <scope>NUCLEOTIDE SEQUENCE [LARGE SCALE GENOMIC DNA]</scope>
    <source>
        <strain evidence="4">H5</strain>
    </source>
</reference>
<feature type="transmembrane region" description="Helical" evidence="1">
    <location>
        <begin position="20"/>
        <end position="40"/>
    </location>
</feature>
<protein>
    <submittedName>
        <fullName evidence="3">Phosphatidylglycerophosphatase A</fullName>
    </submittedName>
</protein>
<keyword evidence="1" id="KW-0472">Membrane</keyword>
<dbReference type="InterPro" id="IPR036681">
    <property type="entry name" value="PgpA-like_sf"/>
</dbReference>
<name>A0A4P7W1M9_9BACT</name>
<dbReference type="CDD" id="cd06971">
    <property type="entry name" value="PgpA"/>
    <property type="match status" value="1"/>
</dbReference>
<keyword evidence="4" id="KW-1185">Reference proteome</keyword>
<keyword evidence="1" id="KW-0812">Transmembrane</keyword>
<feature type="domain" description="YutG/PgpA" evidence="2">
    <location>
        <begin position="13"/>
        <end position="166"/>
    </location>
</feature>
<dbReference type="Pfam" id="PF04608">
    <property type="entry name" value="PgpA"/>
    <property type="match status" value="1"/>
</dbReference>
<dbReference type="InterPro" id="IPR007686">
    <property type="entry name" value="YutG/PgpA"/>
</dbReference>
<organism evidence="3 4">
    <name type="scientific">Duncaniella dubosii</name>
    <dbReference type="NCBI Taxonomy" id="2518971"/>
    <lineage>
        <taxon>Bacteria</taxon>
        <taxon>Pseudomonadati</taxon>
        <taxon>Bacteroidota</taxon>
        <taxon>Bacteroidia</taxon>
        <taxon>Bacteroidales</taxon>
        <taxon>Muribaculaceae</taxon>
        <taxon>Duncaniella</taxon>
    </lineage>
</organism>
<dbReference type="EMBL" id="CP039396">
    <property type="protein sequence ID" value="QCD41717.1"/>
    <property type="molecule type" value="Genomic_DNA"/>
</dbReference>
<dbReference type="InterPro" id="IPR026037">
    <property type="entry name" value="PgpA"/>
</dbReference>
<dbReference type="PANTHER" id="PTHR36305:SF1">
    <property type="entry name" value="PHOSPHATIDYLGLYCEROPHOSPHATASE A"/>
    <property type="match status" value="1"/>
</dbReference>
<evidence type="ECO:0000313" key="3">
    <source>
        <dbReference type="EMBL" id="QCD41717.1"/>
    </source>
</evidence>
<dbReference type="PANTHER" id="PTHR36305">
    <property type="entry name" value="PHOSPHATIDYLGLYCEROPHOSPHATASE A"/>
    <property type="match status" value="1"/>
</dbReference>
<evidence type="ECO:0000259" key="2">
    <source>
        <dbReference type="Pfam" id="PF04608"/>
    </source>
</evidence>
<gene>
    <name evidence="3" type="ORF">E7747_05105</name>
</gene>
<dbReference type="PIRSF" id="PIRSF006162">
    <property type="entry name" value="PgpA"/>
    <property type="match status" value="1"/>
</dbReference>
<accession>A0A4P7W1M9</accession>
<evidence type="ECO:0000256" key="1">
    <source>
        <dbReference type="SAM" id="Phobius"/>
    </source>
</evidence>
<feature type="transmembrane region" description="Helical" evidence="1">
    <location>
        <begin position="52"/>
        <end position="73"/>
    </location>
</feature>
<dbReference type="RefSeq" id="WP_136414521.1">
    <property type="nucleotide sequence ID" value="NZ_CBFGAE010000042.1"/>
</dbReference>
<proteinExistence type="predicted"/>
<dbReference type="GO" id="GO:0006629">
    <property type="term" value="P:lipid metabolic process"/>
    <property type="evidence" value="ECO:0007669"/>
    <property type="project" value="InterPro"/>
</dbReference>